<evidence type="ECO:0000313" key="2">
    <source>
        <dbReference type="Proteomes" id="UP001150238"/>
    </source>
</evidence>
<reference evidence="1" key="1">
    <citation type="submission" date="2022-08" db="EMBL/GenBank/DDBJ databases">
        <authorList>
            <consortium name="DOE Joint Genome Institute"/>
            <person name="Min B."/>
            <person name="Riley R."/>
            <person name="Sierra-Patev S."/>
            <person name="Naranjo-Ortiz M."/>
            <person name="Looney B."/>
            <person name="Konkel Z."/>
            <person name="Slot J.C."/>
            <person name="Sakamoto Y."/>
            <person name="Steenwyk J.L."/>
            <person name="Rokas A."/>
            <person name="Carro J."/>
            <person name="Camarero S."/>
            <person name="Ferreira P."/>
            <person name="Molpeceres G."/>
            <person name="Ruiz-Duenas F.J."/>
            <person name="Serrano A."/>
            <person name="Henrissat B."/>
            <person name="Drula E."/>
            <person name="Hughes K.W."/>
            <person name="Mata J.L."/>
            <person name="Ishikawa N.K."/>
            <person name="Vargas-Isla R."/>
            <person name="Ushijima S."/>
            <person name="Smith C.A."/>
            <person name="Ahrendt S."/>
            <person name="Andreopoulos W."/>
            <person name="He G."/>
            <person name="Labutti K."/>
            <person name="Lipzen A."/>
            <person name="Ng V."/>
            <person name="Sandor L."/>
            <person name="Barry K."/>
            <person name="Martinez A.T."/>
            <person name="Xiao Y."/>
            <person name="Gibbons J.G."/>
            <person name="Terashima K."/>
            <person name="Hibbett D.S."/>
            <person name="Grigoriev I.V."/>
        </authorList>
    </citation>
    <scope>NUCLEOTIDE SEQUENCE</scope>
    <source>
        <strain evidence="1">Sp2 HRB7682 ss15</strain>
    </source>
</reference>
<dbReference type="Proteomes" id="UP001150238">
    <property type="component" value="Unassembled WGS sequence"/>
</dbReference>
<name>A0A9W9AWN4_9AGAR</name>
<reference evidence="1" key="2">
    <citation type="journal article" date="2023" name="Proc. Natl. Acad. Sci. U.S.A.">
        <title>A global phylogenomic analysis of the shiitake genus Lentinula.</title>
        <authorList>
            <person name="Sierra-Patev S."/>
            <person name="Min B."/>
            <person name="Naranjo-Ortiz M."/>
            <person name="Looney B."/>
            <person name="Konkel Z."/>
            <person name="Slot J.C."/>
            <person name="Sakamoto Y."/>
            <person name="Steenwyk J.L."/>
            <person name="Rokas A."/>
            <person name="Carro J."/>
            <person name="Camarero S."/>
            <person name="Ferreira P."/>
            <person name="Molpeceres G."/>
            <person name="Ruiz-Duenas F.J."/>
            <person name="Serrano A."/>
            <person name="Henrissat B."/>
            <person name="Drula E."/>
            <person name="Hughes K.W."/>
            <person name="Mata J.L."/>
            <person name="Ishikawa N.K."/>
            <person name="Vargas-Isla R."/>
            <person name="Ushijima S."/>
            <person name="Smith C.A."/>
            <person name="Donoghue J."/>
            <person name="Ahrendt S."/>
            <person name="Andreopoulos W."/>
            <person name="He G."/>
            <person name="LaButti K."/>
            <person name="Lipzen A."/>
            <person name="Ng V."/>
            <person name="Riley R."/>
            <person name="Sandor L."/>
            <person name="Barry K."/>
            <person name="Martinez A.T."/>
            <person name="Xiao Y."/>
            <person name="Gibbons J.G."/>
            <person name="Terashima K."/>
            <person name="Grigoriev I.V."/>
            <person name="Hibbett D."/>
        </authorList>
    </citation>
    <scope>NUCLEOTIDE SEQUENCE</scope>
    <source>
        <strain evidence="1">Sp2 HRB7682 ss15</strain>
    </source>
</reference>
<comment type="caution">
    <text evidence="1">The sequence shown here is derived from an EMBL/GenBank/DDBJ whole genome shotgun (WGS) entry which is preliminary data.</text>
</comment>
<dbReference type="EMBL" id="JANVFS010000005">
    <property type="protein sequence ID" value="KAJ4492050.1"/>
    <property type="molecule type" value="Genomic_DNA"/>
</dbReference>
<proteinExistence type="predicted"/>
<dbReference type="AlphaFoldDB" id="A0A9W9AWN4"/>
<evidence type="ECO:0000313" key="1">
    <source>
        <dbReference type="EMBL" id="KAJ4492050.1"/>
    </source>
</evidence>
<sequence>MPSGSTVIIRCDQTNPLYILEDAFPDPFLCAFVQTHLGEAFRIECITGKHIIQLDNGLYMLTPDYARKLWLKLGNLKSLQWLWLQQKEFIQTSKRGLGLEVNWGEYFGMTQEEFFIRVSWGTMQFGHSSLINKLTGDYKQDLALILHPTHSSTALTWFLDPYNPTNFLINGFIPKAYITEEEEDNDVIANFIAESL</sequence>
<organism evidence="1 2">
    <name type="scientific">Lentinula lateritia</name>
    <dbReference type="NCBI Taxonomy" id="40482"/>
    <lineage>
        <taxon>Eukaryota</taxon>
        <taxon>Fungi</taxon>
        <taxon>Dikarya</taxon>
        <taxon>Basidiomycota</taxon>
        <taxon>Agaricomycotina</taxon>
        <taxon>Agaricomycetes</taxon>
        <taxon>Agaricomycetidae</taxon>
        <taxon>Agaricales</taxon>
        <taxon>Marasmiineae</taxon>
        <taxon>Omphalotaceae</taxon>
        <taxon>Lentinula</taxon>
    </lineage>
</organism>
<gene>
    <name evidence="1" type="ORF">C8J55DRAFT_485985</name>
</gene>
<accession>A0A9W9AWN4</accession>
<protein>
    <submittedName>
        <fullName evidence="1">Uncharacterized protein</fullName>
    </submittedName>
</protein>